<gene>
    <name evidence="1" type="ORF">BN000_00155</name>
</gene>
<evidence type="ECO:0000313" key="2">
    <source>
        <dbReference type="Proteomes" id="UP000199087"/>
    </source>
</evidence>
<dbReference type="EMBL" id="CVRB01000001">
    <property type="protein sequence ID" value="CRK80274.1"/>
    <property type="molecule type" value="Genomic_DNA"/>
</dbReference>
<reference evidence="2" key="1">
    <citation type="submission" date="2015-05" db="EMBL/GenBank/DDBJ databases">
        <authorList>
            <person name="Urmite Genomes"/>
        </authorList>
    </citation>
    <scope>NUCLEOTIDE SEQUENCE [LARGE SCALE GENOMIC DNA]</scope>
    <source>
        <strain evidence="2">LF1</strain>
    </source>
</reference>
<sequence>MIGFVTKSKLIIVDKANLGRGFKGLLVDVYRPILIGGGRDNNILRNVIL</sequence>
<dbReference type="STRING" id="1499688.BN000_00155"/>
<accession>A0A0U1NQF9</accession>
<protein>
    <submittedName>
        <fullName evidence="1">Uncharacterized protein</fullName>
    </submittedName>
</protein>
<organism evidence="1 2">
    <name type="scientific">Neobacillus massiliamazoniensis</name>
    <dbReference type="NCBI Taxonomy" id="1499688"/>
    <lineage>
        <taxon>Bacteria</taxon>
        <taxon>Bacillati</taxon>
        <taxon>Bacillota</taxon>
        <taxon>Bacilli</taxon>
        <taxon>Bacillales</taxon>
        <taxon>Bacillaceae</taxon>
        <taxon>Neobacillus</taxon>
    </lineage>
</organism>
<proteinExistence type="predicted"/>
<dbReference type="AlphaFoldDB" id="A0A0U1NQF9"/>
<name>A0A0U1NQF9_9BACI</name>
<evidence type="ECO:0000313" key="1">
    <source>
        <dbReference type="EMBL" id="CRK80274.1"/>
    </source>
</evidence>
<dbReference type="Proteomes" id="UP000199087">
    <property type="component" value="Unassembled WGS sequence"/>
</dbReference>
<keyword evidence="2" id="KW-1185">Reference proteome</keyword>